<evidence type="ECO:0000256" key="1">
    <source>
        <dbReference type="SAM" id="MobiDB-lite"/>
    </source>
</evidence>
<dbReference type="Proteomes" id="UP001177670">
    <property type="component" value="Unassembled WGS sequence"/>
</dbReference>
<feature type="region of interest" description="Disordered" evidence="1">
    <location>
        <begin position="113"/>
        <end position="136"/>
    </location>
</feature>
<feature type="compositionally biased region" description="Basic and acidic residues" evidence="1">
    <location>
        <begin position="117"/>
        <end position="135"/>
    </location>
</feature>
<keyword evidence="3" id="KW-1185">Reference proteome</keyword>
<name>A0AA40G3H5_9HYME</name>
<protein>
    <submittedName>
        <fullName evidence="2">Uncharacterized protein</fullName>
    </submittedName>
</protein>
<sequence length="151" mass="16929">MHLRVTETKFRDKCCKWRTPVWKVSEYVGSALTEILLRNGRVSALPPIQSSGLNKKYLRLEHTRPVITTQAFMLLRSTFSTGVSALFHRWPTARFPFEYRSAYGSTSAGNCGPLGDSIHRGNGERDRDGNRKKPGQDVTAVAADTINLYGL</sequence>
<dbReference type="EMBL" id="JAHYIQ010000007">
    <property type="protein sequence ID" value="KAK1130413.1"/>
    <property type="molecule type" value="Genomic_DNA"/>
</dbReference>
<reference evidence="2" key="1">
    <citation type="submission" date="2021-10" db="EMBL/GenBank/DDBJ databases">
        <title>Melipona bicolor Genome sequencing and assembly.</title>
        <authorList>
            <person name="Araujo N.S."/>
            <person name="Arias M.C."/>
        </authorList>
    </citation>
    <scope>NUCLEOTIDE SEQUENCE</scope>
    <source>
        <strain evidence="2">USP_2M_L1-L4_2017</strain>
        <tissue evidence="2">Whole body</tissue>
    </source>
</reference>
<accession>A0AA40G3H5</accession>
<gene>
    <name evidence="2" type="ORF">K0M31_018545</name>
</gene>
<comment type="caution">
    <text evidence="2">The sequence shown here is derived from an EMBL/GenBank/DDBJ whole genome shotgun (WGS) entry which is preliminary data.</text>
</comment>
<dbReference type="AlphaFoldDB" id="A0AA40G3H5"/>
<organism evidence="2 3">
    <name type="scientific">Melipona bicolor</name>
    <dbReference type="NCBI Taxonomy" id="60889"/>
    <lineage>
        <taxon>Eukaryota</taxon>
        <taxon>Metazoa</taxon>
        <taxon>Ecdysozoa</taxon>
        <taxon>Arthropoda</taxon>
        <taxon>Hexapoda</taxon>
        <taxon>Insecta</taxon>
        <taxon>Pterygota</taxon>
        <taxon>Neoptera</taxon>
        <taxon>Endopterygota</taxon>
        <taxon>Hymenoptera</taxon>
        <taxon>Apocrita</taxon>
        <taxon>Aculeata</taxon>
        <taxon>Apoidea</taxon>
        <taxon>Anthophila</taxon>
        <taxon>Apidae</taxon>
        <taxon>Melipona</taxon>
    </lineage>
</organism>
<proteinExistence type="predicted"/>
<evidence type="ECO:0000313" key="2">
    <source>
        <dbReference type="EMBL" id="KAK1130413.1"/>
    </source>
</evidence>
<evidence type="ECO:0000313" key="3">
    <source>
        <dbReference type="Proteomes" id="UP001177670"/>
    </source>
</evidence>